<dbReference type="InParanoid" id="A0A7J7DI21"/>
<comment type="caution">
    <text evidence="8">The sequence shown here is derived from an EMBL/GenBank/DDBJ whole genome shotgun (WGS) entry which is preliminary data.</text>
</comment>
<reference evidence="8 9" key="1">
    <citation type="journal article" date="2020" name="Nat. Commun.">
        <title>Genome of Tripterygium wilfordii and identification of cytochrome P450 involved in triptolide biosynthesis.</title>
        <authorList>
            <person name="Tu L."/>
            <person name="Su P."/>
            <person name="Zhang Z."/>
            <person name="Gao L."/>
            <person name="Wang J."/>
            <person name="Hu T."/>
            <person name="Zhou J."/>
            <person name="Zhang Y."/>
            <person name="Zhao Y."/>
            <person name="Liu Y."/>
            <person name="Song Y."/>
            <person name="Tong Y."/>
            <person name="Lu Y."/>
            <person name="Yang J."/>
            <person name="Xu C."/>
            <person name="Jia M."/>
            <person name="Peters R.J."/>
            <person name="Huang L."/>
            <person name="Gao W."/>
        </authorList>
    </citation>
    <scope>NUCLEOTIDE SEQUENCE [LARGE SCALE GENOMIC DNA]</scope>
    <source>
        <strain evidence="9">cv. XIE 37</strain>
        <tissue evidence="8">Leaf</tissue>
    </source>
</reference>
<evidence type="ECO:0000256" key="5">
    <source>
        <dbReference type="ARBA" id="ARBA00022989"/>
    </source>
</evidence>
<dbReference type="InterPro" id="IPR002259">
    <property type="entry name" value="Eqnu_transpt"/>
</dbReference>
<dbReference type="PANTHER" id="PTHR10332:SF30">
    <property type="entry name" value="EQUILIBRATIVE NUCLEOTIDE TRANSPORTER 2"/>
    <property type="match status" value="1"/>
</dbReference>
<dbReference type="GO" id="GO:0005337">
    <property type="term" value="F:nucleoside transmembrane transporter activity"/>
    <property type="evidence" value="ECO:0007669"/>
    <property type="project" value="InterPro"/>
</dbReference>
<dbReference type="PANTHER" id="PTHR10332">
    <property type="entry name" value="EQUILIBRATIVE NUCLEOSIDE TRANSPORTER"/>
    <property type="match status" value="1"/>
</dbReference>
<sequence>MEVIRQIRSYPMATVMTTIHESRAPDQVKGKYAAIIVCWVLGAGCLFAWNVLFTIQDYYGHLFPRYHPSRLLTLAYVPFFFGVLAALAYNEEKINTRRRNLIGFTLFFIGSLLLLVGPEQNALGNLLTLSLALGVGLGVACDFLWLIGKGW</sequence>
<evidence type="ECO:0000256" key="1">
    <source>
        <dbReference type="ARBA" id="ARBA00004141"/>
    </source>
</evidence>
<feature type="transmembrane region" description="Helical" evidence="7">
    <location>
        <begin position="32"/>
        <end position="51"/>
    </location>
</feature>
<evidence type="ECO:0000313" key="9">
    <source>
        <dbReference type="Proteomes" id="UP000593562"/>
    </source>
</evidence>
<evidence type="ECO:0000256" key="7">
    <source>
        <dbReference type="SAM" id="Phobius"/>
    </source>
</evidence>
<keyword evidence="5 7" id="KW-1133">Transmembrane helix</keyword>
<keyword evidence="4 7" id="KW-0812">Transmembrane</keyword>
<comment type="subcellular location">
    <subcellularLocation>
        <location evidence="1">Membrane</location>
        <topology evidence="1">Multi-pass membrane protein</topology>
    </subcellularLocation>
</comment>
<organism evidence="8 9">
    <name type="scientific">Tripterygium wilfordii</name>
    <name type="common">Thunder God vine</name>
    <dbReference type="NCBI Taxonomy" id="458696"/>
    <lineage>
        <taxon>Eukaryota</taxon>
        <taxon>Viridiplantae</taxon>
        <taxon>Streptophyta</taxon>
        <taxon>Embryophyta</taxon>
        <taxon>Tracheophyta</taxon>
        <taxon>Spermatophyta</taxon>
        <taxon>Magnoliopsida</taxon>
        <taxon>eudicotyledons</taxon>
        <taxon>Gunneridae</taxon>
        <taxon>Pentapetalae</taxon>
        <taxon>rosids</taxon>
        <taxon>fabids</taxon>
        <taxon>Celastrales</taxon>
        <taxon>Celastraceae</taxon>
        <taxon>Tripterygium</taxon>
    </lineage>
</organism>
<evidence type="ECO:0000313" key="8">
    <source>
        <dbReference type="EMBL" id="KAF5746010.1"/>
    </source>
</evidence>
<keyword evidence="6 7" id="KW-0472">Membrane</keyword>
<evidence type="ECO:0000256" key="2">
    <source>
        <dbReference type="ARBA" id="ARBA00007965"/>
    </source>
</evidence>
<evidence type="ECO:0000256" key="3">
    <source>
        <dbReference type="ARBA" id="ARBA00022448"/>
    </source>
</evidence>
<dbReference type="GO" id="GO:0005886">
    <property type="term" value="C:plasma membrane"/>
    <property type="evidence" value="ECO:0007669"/>
    <property type="project" value="TreeGrafter"/>
</dbReference>
<protein>
    <submittedName>
        <fullName evidence="8">Equilibrative nucleotide transporter 3-like</fullName>
    </submittedName>
</protein>
<keyword evidence="3" id="KW-0813">Transport</keyword>
<dbReference type="Proteomes" id="UP000593562">
    <property type="component" value="Unassembled WGS sequence"/>
</dbReference>
<keyword evidence="9" id="KW-1185">Reference proteome</keyword>
<dbReference type="AlphaFoldDB" id="A0A7J7DI21"/>
<name>A0A7J7DI21_TRIWF</name>
<dbReference type="EMBL" id="JAAARO010000006">
    <property type="protein sequence ID" value="KAF5746010.1"/>
    <property type="molecule type" value="Genomic_DNA"/>
</dbReference>
<gene>
    <name evidence="8" type="ORF">HS088_TW06G00175</name>
</gene>
<feature type="transmembrane region" description="Helical" evidence="7">
    <location>
        <begin position="101"/>
        <end position="117"/>
    </location>
</feature>
<feature type="transmembrane region" description="Helical" evidence="7">
    <location>
        <begin position="123"/>
        <end position="147"/>
    </location>
</feature>
<evidence type="ECO:0000256" key="4">
    <source>
        <dbReference type="ARBA" id="ARBA00022692"/>
    </source>
</evidence>
<evidence type="ECO:0000256" key="6">
    <source>
        <dbReference type="ARBA" id="ARBA00023136"/>
    </source>
</evidence>
<comment type="similarity">
    <text evidence="2">Belongs to the SLC29A/ENT transporter (TC 2.A.57) family.</text>
</comment>
<feature type="transmembrane region" description="Helical" evidence="7">
    <location>
        <begin position="71"/>
        <end position="89"/>
    </location>
</feature>
<accession>A0A7J7DI21</accession>
<proteinExistence type="inferred from homology"/>